<feature type="domain" description="Thiamine pyrophosphate enzyme TPP-binding" evidence="3">
    <location>
        <begin position="441"/>
        <end position="587"/>
    </location>
</feature>
<sequence>MVEHAPPNRVWSSDAIVTQLSRLNLSYVALVPGYSFRGLHDSLVNYNGDQNPEIILCLHEEHCVAIAHGFAKVAERPMAAAVHDSVGLMHATMAIYNAFCDRVPVVVLGGVGPLDAAKRRPWIDWIHTAADEAALIRHFIKFDDQPASVQAAIYSVITAAAAASQMPRGPTFVCLDVTLQETLVEDPAALHFPTTQRYLHEATPPGPSAEDVERIRVTLHTSQRPLFLMGRVNRSQKSWHERVQLAERYHARVLTDLRVGAAFPTQHVLHASPPELFLSPQESEVIRSADTIVSFDWVDLAGTLQTAYGAGTEPRAYIVDVSLDSTLRGGWSKDHFGQPPIDLAVRADVDATVSALLAASLPTELQPDGGRHLERQQGLSDITKQMDGEVNQQPRHQQPGDTKIYMKDLAEALYGAINPDKTCLIRLPLGWRGRDLRATHSLAYLGQDGGEGTGSGPGMAVGAALALKDTEFLPVAILGDGDFLMGSSALWTAARYRVPLLVIIANNASFYNDEEHQEDIARERGRPTRNKGVGTRIDDPLPDISQNAASLGAKVLGPQVTQRAKLLVTLREATRLVQGEKVLVVVDVQVCPDEESEKDE</sequence>
<dbReference type="Pfam" id="PF02776">
    <property type="entry name" value="TPP_enzyme_N"/>
    <property type="match status" value="1"/>
</dbReference>
<feature type="domain" description="Thiamine pyrophosphate enzyme N-terminal TPP-binding" evidence="4">
    <location>
        <begin position="13"/>
        <end position="118"/>
    </location>
</feature>
<dbReference type="GO" id="GO:0009099">
    <property type="term" value="P:L-valine biosynthetic process"/>
    <property type="evidence" value="ECO:0007669"/>
    <property type="project" value="TreeGrafter"/>
</dbReference>
<accession>A0AAJ0BVZ7</accession>
<dbReference type="RefSeq" id="XP_060281484.1">
    <property type="nucleotide sequence ID" value="XM_060422390.1"/>
</dbReference>
<dbReference type="SUPFAM" id="SSF52467">
    <property type="entry name" value="DHS-like NAD/FAD-binding domain"/>
    <property type="match status" value="1"/>
</dbReference>
<dbReference type="GO" id="GO:0003984">
    <property type="term" value="F:acetolactate synthase activity"/>
    <property type="evidence" value="ECO:0007669"/>
    <property type="project" value="TreeGrafter"/>
</dbReference>
<dbReference type="GeneID" id="85305577"/>
<dbReference type="GO" id="GO:0005948">
    <property type="term" value="C:acetolactate synthase complex"/>
    <property type="evidence" value="ECO:0007669"/>
    <property type="project" value="TreeGrafter"/>
</dbReference>
<dbReference type="InterPro" id="IPR029035">
    <property type="entry name" value="DHS-like_NAD/FAD-binding_dom"/>
</dbReference>
<dbReference type="Proteomes" id="UP001244011">
    <property type="component" value="Unassembled WGS sequence"/>
</dbReference>
<comment type="similarity">
    <text evidence="1">Belongs to the TPP enzyme family.</text>
</comment>
<dbReference type="SUPFAM" id="SSF52518">
    <property type="entry name" value="Thiamin diphosphate-binding fold (THDP-binding)"/>
    <property type="match status" value="2"/>
</dbReference>
<dbReference type="Gene3D" id="3.40.50.970">
    <property type="match status" value="2"/>
</dbReference>
<evidence type="ECO:0000256" key="1">
    <source>
        <dbReference type="ARBA" id="ARBA00007812"/>
    </source>
</evidence>
<dbReference type="GO" id="GO:0030976">
    <property type="term" value="F:thiamine pyrophosphate binding"/>
    <property type="evidence" value="ECO:0007669"/>
    <property type="project" value="InterPro"/>
</dbReference>
<dbReference type="InterPro" id="IPR011766">
    <property type="entry name" value="TPP_enzyme_TPP-bd"/>
</dbReference>
<dbReference type="Gene3D" id="3.40.50.1220">
    <property type="entry name" value="TPP-binding domain"/>
    <property type="match status" value="1"/>
</dbReference>
<comment type="caution">
    <text evidence="5">The sequence shown here is derived from an EMBL/GenBank/DDBJ whole genome shotgun (WGS) entry which is preliminary data.</text>
</comment>
<evidence type="ECO:0000313" key="6">
    <source>
        <dbReference type="Proteomes" id="UP001244011"/>
    </source>
</evidence>
<evidence type="ECO:0000259" key="3">
    <source>
        <dbReference type="Pfam" id="PF02775"/>
    </source>
</evidence>
<evidence type="ECO:0000256" key="2">
    <source>
        <dbReference type="ARBA" id="ARBA00023052"/>
    </source>
</evidence>
<dbReference type="CDD" id="cd07035">
    <property type="entry name" value="TPP_PYR_POX_like"/>
    <property type="match status" value="1"/>
</dbReference>
<dbReference type="GO" id="GO:0050660">
    <property type="term" value="F:flavin adenine dinucleotide binding"/>
    <property type="evidence" value="ECO:0007669"/>
    <property type="project" value="TreeGrafter"/>
</dbReference>
<dbReference type="AlphaFoldDB" id="A0AAJ0BVZ7"/>
<dbReference type="PANTHER" id="PTHR18968">
    <property type="entry name" value="THIAMINE PYROPHOSPHATE ENZYMES"/>
    <property type="match status" value="1"/>
</dbReference>
<gene>
    <name evidence="5" type="ORF">QBC33DRAFT_175936</name>
</gene>
<proteinExistence type="inferred from homology"/>
<dbReference type="GO" id="GO:0009097">
    <property type="term" value="P:isoleucine biosynthetic process"/>
    <property type="evidence" value="ECO:0007669"/>
    <property type="project" value="TreeGrafter"/>
</dbReference>
<dbReference type="InterPro" id="IPR029061">
    <property type="entry name" value="THDP-binding"/>
</dbReference>
<dbReference type="InterPro" id="IPR045229">
    <property type="entry name" value="TPP_enz"/>
</dbReference>
<keyword evidence="2" id="KW-0786">Thiamine pyrophosphate</keyword>
<organism evidence="5 6">
    <name type="scientific">Phialemonium atrogriseum</name>
    <dbReference type="NCBI Taxonomy" id="1093897"/>
    <lineage>
        <taxon>Eukaryota</taxon>
        <taxon>Fungi</taxon>
        <taxon>Dikarya</taxon>
        <taxon>Ascomycota</taxon>
        <taxon>Pezizomycotina</taxon>
        <taxon>Sordariomycetes</taxon>
        <taxon>Sordariomycetidae</taxon>
        <taxon>Cephalothecales</taxon>
        <taxon>Cephalothecaceae</taxon>
        <taxon>Phialemonium</taxon>
    </lineage>
</organism>
<name>A0AAJ0BVZ7_9PEZI</name>
<protein>
    <submittedName>
        <fullName evidence="5">Thiamine pyrophosphate protein TPP binding domain protein</fullName>
    </submittedName>
</protein>
<dbReference type="EMBL" id="MU839016">
    <property type="protein sequence ID" value="KAK1765271.1"/>
    <property type="molecule type" value="Genomic_DNA"/>
</dbReference>
<dbReference type="Pfam" id="PF02775">
    <property type="entry name" value="TPP_enzyme_C"/>
    <property type="match status" value="1"/>
</dbReference>
<dbReference type="InterPro" id="IPR012001">
    <property type="entry name" value="Thiamin_PyroP_enz_TPP-bd_dom"/>
</dbReference>
<reference evidence="5" key="1">
    <citation type="submission" date="2023-06" db="EMBL/GenBank/DDBJ databases">
        <title>Genome-scale phylogeny and comparative genomics of the fungal order Sordariales.</title>
        <authorList>
            <consortium name="Lawrence Berkeley National Laboratory"/>
            <person name="Hensen N."/>
            <person name="Bonometti L."/>
            <person name="Westerberg I."/>
            <person name="Brannstrom I.O."/>
            <person name="Guillou S."/>
            <person name="Cros-Aarteil S."/>
            <person name="Calhoun S."/>
            <person name="Haridas S."/>
            <person name="Kuo A."/>
            <person name="Mondo S."/>
            <person name="Pangilinan J."/>
            <person name="Riley R."/>
            <person name="Labutti K."/>
            <person name="Andreopoulos B."/>
            <person name="Lipzen A."/>
            <person name="Chen C."/>
            <person name="Yanf M."/>
            <person name="Daum C."/>
            <person name="Ng V."/>
            <person name="Clum A."/>
            <person name="Steindorff A."/>
            <person name="Ohm R."/>
            <person name="Martin F."/>
            <person name="Silar P."/>
            <person name="Natvig D."/>
            <person name="Lalanne C."/>
            <person name="Gautier V."/>
            <person name="Ament-Velasquez S.L."/>
            <person name="Kruys A."/>
            <person name="Hutchinson M.I."/>
            <person name="Powell A.J."/>
            <person name="Barry K."/>
            <person name="Miller A.N."/>
            <person name="Grigoriev I.V."/>
            <person name="Debuchy R."/>
            <person name="Gladieux P."/>
            <person name="Thoren M.H."/>
            <person name="Johannesson H."/>
        </authorList>
    </citation>
    <scope>NUCLEOTIDE SEQUENCE</scope>
    <source>
        <strain evidence="5">8032-3</strain>
    </source>
</reference>
<keyword evidence="6" id="KW-1185">Reference proteome</keyword>
<dbReference type="PANTHER" id="PTHR18968:SF13">
    <property type="entry name" value="ACETOLACTATE SYNTHASE CATALYTIC SUBUNIT, MITOCHONDRIAL"/>
    <property type="match status" value="1"/>
</dbReference>
<evidence type="ECO:0000313" key="5">
    <source>
        <dbReference type="EMBL" id="KAK1765271.1"/>
    </source>
</evidence>
<evidence type="ECO:0000259" key="4">
    <source>
        <dbReference type="Pfam" id="PF02776"/>
    </source>
</evidence>